<sequence>MTILTNLLAKMPDMFKKTPTSNLGKLFSIATEQLEKLSNTLNRMQEWRDIELAEGIVLDRIGEEILQEYRGGATDAEYRLKLKTRIVVNYLSNGDIESVIQLLNIFLGNNLVSVQTAANVKEGPFAGLPATLFITIRGHDADYGIPFSELARVMVGGVSTEWEYLLERLLTIEDTSYQTWKYPFEMYAGDLLAGGAKAPNGNAAYTGTEEVSAAYERAVHPYLVASESFFLGNNINAAYAATVEASAVYASKLQTYPICGNYIAGEAY</sequence>
<reference evidence="1 2" key="1">
    <citation type="submission" date="2016-01" db="EMBL/GenBank/DDBJ databases">
        <title>Investigation of taxonomic status of Bacillus aminovorans.</title>
        <authorList>
            <person name="Verma A."/>
            <person name="Pal Y."/>
            <person name="Krishnamurthi S."/>
        </authorList>
    </citation>
    <scope>NUCLEOTIDE SEQUENCE [LARGE SCALE GENOMIC DNA]</scope>
    <source>
        <strain evidence="1 2">DSM 4337</strain>
    </source>
</reference>
<gene>
    <name evidence="1" type="ORF">AWH48_11610</name>
</gene>
<evidence type="ECO:0000313" key="2">
    <source>
        <dbReference type="Proteomes" id="UP000077271"/>
    </source>
</evidence>
<accession>A0A177KKI4</accession>
<proteinExistence type="predicted"/>
<dbReference type="RefSeq" id="WP_063975408.1">
    <property type="nucleotide sequence ID" value="NZ_LQWZ01000035.1"/>
</dbReference>
<dbReference type="OrthoDB" id="2087266at2"/>
<dbReference type="AlphaFoldDB" id="A0A177KKI4"/>
<protein>
    <submittedName>
        <fullName evidence="1">Uncharacterized protein</fullName>
    </submittedName>
</protein>
<organism evidence="1 2">
    <name type="scientific">Domibacillus aminovorans</name>
    <dbReference type="NCBI Taxonomy" id="29332"/>
    <lineage>
        <taxon>Bacteria</taxon>
        <taxon>Bacillati</taxon>
        <taxon>Bacillota</taxon>
        <taxon>Bacilli</taxon>
        <taxon>Bacillales</taxon>
        <taxon>Bacillaceae</taxon>
        <taxon>Domibacillus</taxon>
    </lineage>
</organism>
<name>A0A177KKI4_9BACI</name>
<comment type="caution">
    <text evidence="1">The sequence shown here is derived from an EMBL/GenBank/DDBJ whole genome shotgun (WGS) entry which is preliminary data.</text>
</comment>
<dbReference type="Proteomes" id="UP000077271">
    <property type="component" value="Unassembled WGS sequence"/>
</dbReference>
<dbReference type="EMBL" id="LQWZ01000035">
    <property type="protein sequence ID" value="OAH53908.1"/>
    <property type="molecule type" value="Genomic_DNA"/>
</dbReference>
<evidence type="ECO:0000313" key="1">
    <source>
        <dbReference type="EMBL" id="OAH53908.1"/>
    </source>
</evidence>